<dbReference type="Proteomes" id="UP000015100">
    <property type="component" value="Unassembled WGS sequence"/>
</dbReference>
<dbReference type="AlphaFoldDB" id="S8A797"/>
<feature type="chain" id="PRO_5004547784" evidence="1">
    <location>
        <begin position="21"/>
        <end position="168"/>
    </location>
</feature>
<name>S8A797_DACHA</name>
<dbReference type="HOGENOM" id="CLU_1586418_0_0_1"/>
<accession>S8A797</accession>
<protein>
    <submittedName>
        <fullName evidence="2">Uncharacterized protein</fullName>
    </submittedName>
</protein>
<keyword evidence="3" id="KW-1185">Reference proteome</keyword>
<reference evidence="3" key="2">
    <citation type="submission" date="2013-04" db="EMBL/GenBank/DDBJ databases">
        <title>Genomic mechanisms accounting for the adaptation to parasitism in nematode-trapping fungi.</title>
        <authorList>
            <person name="Ahren D.G."/>
        </authorList>
    </citation>
    <scope>NUCLEOTIDE SEQUENCE [LARGE SCALE GENOMIC DNA]</scope>
    <source>
        <strain evidence="3">CBS 200.50</strain>
    </source>
</reference>
<organism evidence="2 3">
    <name type="scientific">Dactylellina haptotyla (strain CBS 200.50)</name>
    <name type="common">Nematode-trapping fungus</name>
    <name type="synonym">Monacrosporium haptotylum</name>
    <dbReference type="NCBI Taxonomy" id="1284197"/>
    <lineage>
        <taxon>Eukaryota</taxon>
        <taxon>Fungi</taxon>
        <taxon>Dikarya</taxon>
        <taxon>Ascomycota</taxon>
        <taxon>Pezizomycotina</taxon>
        <taxon>Orbiliomycetes</taxon>
        <taxon>Orbiliales</taxon>
        <taxon>Orbiliaceae</taxon>
        <taxon>Dactylellina</taxon>
    </lineage>
</organism>
<proteinExistence type="predicted"/>
<evidence type="ECO:0000313" key="3">
    <source>
        <dbReference type="Proteomes" id="UP000015100"/>
    </source>
</evidence>
<dbReference type="EMBL" id="AQGS01000532">
    <property type="protein sequence ID" value="EPS38724.1"/>
    <property type="molecule type" value="Genomic_DNA"/>
</dbReference>
<comment type="caution">
    <text evidence="2">The sequence shown here is derived from an EMBL/GenBank/DDBJ whole genome shotgun (WGS) entry which is preliminary data.</text>
</comment>
<gene>
    <name evidence="2" type="ORF">H072_7568</name>
</gene>
<evidence type="ECO:0000313" key="2">
    <source>
        <dbReference type="EMBL" id="EPS38724.1"/>
    </source>
</evidence>
<sequence length="168" mass="18015">MKVSVSLALLGVLSISGVIAAPAPAPQLSKVINDDGSINMTPDEPINFKDELNKNGIIQNATKNFETAKQVWGVVTDVMNVGEGIQKQAQTILPGGPEVPRNTIFGKWSGDCNEAVTTAVAFRHTPWIQKFVKSVSGKDISCQKGYDPCKDKGMVCIPMDNKDKKGGK</sequence>
<evidence type="ECO:0000256" key="1">
    <source>
        <dbReference type="SAM" id="SignalP"/>
    </source>
</evidence>
<feature type="signal peptide" evidence="1">
    <location>
        <begin position="1"/>
        <end position="20"/>
    </location>
</feature>
<reference evidence="2 3" key="1">
    <citation type="journal article" date="2013" name="PLoS Genet.">
        <title>Genomic mechanisms accounting for the adaptation to parasitism in nematode-trapping fungi.</title>
        <authorList>
            <person name="Meerupati T."/>
            <person name="Andersson K.M."/>
            <person name="Friman E."/>
            <person name="Kumar D."/>
            <person name="Tunlid A."/>
            <person name="Ahren D."/>
        </authorList>
    </citation>
    <scope>NUCLEOTIDE SEQUENCE [LARGE SCALE GENOMIC DNA]</scope>
    <source>
        <strain evidence="2 3">CBS 200.50</strain>
    </source>
</reference>
<keyword evidence="1" id="KW-0732">Signal</keyword>